<evidence type="ECO:0000313" key="3">
    <source>
        <dbReference type="EMBL" id="MBL0423426.1"/>
    </source>
</evidence>
<dbReference type="InterPro" id="IPR000639">
    <property type="entry name" value="Epox_hydrolase-like"/>
</dbReference>
<dbReference type="RefSeq" id="WP_201686563.1">
    <property type="nucleotide sequence ID" value="NZ_JAEQNA010000017.1"/>
</dbReference>
<evidence type="ECO:0000256" key="1">
    <source>
        <dbReference type="ARBA" id="ARBA00022801"/>
    </source>
</evidence>
<dbReference type="InterPro" id="IPR029058">
    <property type="entry name" value="AB_hydrolase_fold"/>
</dbReference>
<dbReference type="GO" id="GO:0016787">
    <property type="term" value="F:hydrolase activity"/>
    <property type="evidence" value="ECO:0007669"/>
    <property type="project" value="UniProtKB-KW"/>
</dbReference>
<dbReference type="EMBL" id="JAEQNA010000017">
    <property type="protein sequence ID" value="MBL0423426.1"/>
    <property type="molecule type" value="Genomic_DNA"/>
</dbReference>
<feature type="domain" description="AB hydrolase-1" evidence="2">
    <location>
        <begin position="40"/>
        <end position="266"/>
    </location>
</feature>
<keyword evidence="1 3" id="KW-0378">Hydrolase</keyword>
<evidence type="ECO:0000313" key="4">
    <source>
        <dbReference type="Proteomes" id="UP000613011"/>
    </source>
</evidence>
<dbReference type="PRINTS" id="PR00412">
    <property type="entry name" value="EPOXHYDRLASE"/>
</dbReference>
<dbReference type="GO" id="GO:0016020">
    <property type="term" value="C:membrane"/>
    <property type="evidence" value="ECO:0007669"/>
    <property type="project" value="TreeGrafter"/>
</dbReference>
<reference evidence="3" key="1">
    <citation type="submission" date="2021-01" db="EMBL/GenBank/DDBJ databases">
        <title>Ramlibacter sp. strain AW1 16S ribosomal RNA gene Genome sequencing and assembly.</title>
        <authorList>
            <person name="Kang M."/>
        </authorList>
    </citation>
    <scope>NUCLEOTIDE SEQUENCE</scope>
    <source>
        <strain evidence="3">AW1</strain>
    </source>
</reference>
<keyword evidence="4" id="KW-1185">Reference proteome</keyword>
<evidence type="ECO:0000259" key="2">
    <source>
        <dbReference type="Pfam" id="PF00561"/>
    </source>
</evidence>
<dbReference type="Proteomes" id="UP000613011">
    <property type="component" value="Unassembled WGS sequence"/>
</dbReference>
<accession>A0A937D9Q1</accession>
<dbReference type="PRINTS" id="PR00111">
    <property type="entry name" value="ABHYDROLASE"/>
</dbReference>
<dbReference type="InterPro" id="IPR050266">
    <property type="entry name" value="AB_hydrolase_sf"/>
</dbReference>
<organism evidence="3 4">
    <name type="scientific">Ramlibacter aurantiacus</name>
    <dbReference type="NCBI Taxonomy" id="2801330"/>
    <lineage>
        <taxon>Bacteria</taxon>
        <taxon>Pseudomonadati</taxon>
        <taxon>Pseudomonadota</taxon>
        <taxon>Betaproteobacteria</taxon>
        <taxon>Burkholderiales</taxon>
        <taxon>Comamonadaceae</taxon>
        <taxon>Ramlibacter</taxon>
    </lineage>
</organism>
<protein>
    <submittedName>
        <fullName evidence="3">Alpha/beta hydrolase</fullName>
    </submittedName>
</protein>
<dbReference type="SUPFAM" id="SSF53474">
    <property type="entry name" value="alpha/beta-Hydrolases"/>
    <property type="match status" value="1"/>
</dbReference>
<sequence length="283" mass="31018">MTLFILPAAVAADFTSKLVASSDGVRLAVREWGNAAGPEILLIHGGNQSQLAWRKQVESDLAKTFRIVTFDMRGHGESDKPTQAASYSNAKQWADDMRAVISATSLKRPILVAWSAGGCVALNYVATYGDRDLSGLVLVDASDPRYFADDARKLIPLMARGTLESTIEFTQAFLLACFAQAPVPADLNYMVAFNMVVPPISRAGMASWKLDVDEALKRVGIPTLVIHGKQDRIIRYQASEHYARTIPGASLSIYESAGHMPFWEEADRFNAELASFARQHSRP</sequence>
<dbReference type="PANTHER" id="PTHR43798:SF31">
    <property type="entry name" value="AB HYDROLASE SUPERFAMILY PROTEIN YCLE"/>
    <property type="match status" value="1"/>
</dbReference>
<dbReference type="InterPro" id="IPR000073">
    <property type="entry name" value="AB_hydrolase_1"/>
</dbReference>
<dbReference type="Pfam" id="PF00561">
    <property type="entry name" value="Abhydrolase_1"/>
    <property type="match status" value="1"/>
</dbReference>
<dbReference type="Gene3D" id="3.40.50.1820">
    <property type="entry name" value="alpha/beta hydrolase"/>
    <property type="match status" value="1"/>
</dbReference>
<dbReference type="AlphaFoldDB" id="A0A937D9Q1"/>
<gene>
    <name evidence="3" type="ORF">JI739_24040</name>
</gene>
<comment type="caution">
    <text evidence="3">The sequence shown here is derived from an EMBL/GenBank/DDBJ whole genome shotgun (WGS) entry which is preliminary data.</text>
</comment>
<name>A0A937D9Q1_9BURK</name>
<proteinExistence type="predicted"/>
<dbReference type="PANTHER" id="PTHR43798">
    <property type="entry name" value="MONOACYLGLYCEROL LIPASE"/>
    <property type="match status" value="1"/>
</dbReference>